<dbReference type="InterPro" id="IPR037523">
    <property type="entry name" value="VOC_core"/>
</dbReference>
<keyword evidence="4" id="KW-1185">Reference proteome</keyword>
<dbReference type="PROSITE" id="PS51819">
    <property type="entry name" value="VOC"/>
    <property type="match status" value="1"/>
</dbReference>
<gene>
    <name evidence="3" type="ORF">CALVIDRAFT_597970</name>
</gene>
<keyword evidence="3" id="KW-0223">Dioxygenase</keyword>
<dbReference type="Proteomes" id="UP000076738">
    <property type="component" value="Unassembled WGS sequence"/>
</dbReference>
<dbReference type="GO" id="GO:0051213">
    <property type="term" value="F:dioxygenase activity"/>
    <property type="evidence" value="ECO:0007669"/>
    <property type="project" value="UniProtKB-KW"/>
</dbReference>
<proteinExistence type="predicted"/>
<dbReference type="InterPro" id="IPR004360">
    <property type="entry name" value="Glyas_Fos-R_dOase_dom"/>
</dbReference>
<evidence type="ECO:0000259" key="2">
    <source>
        <dbReference type="PROSITE" id="PS51819"/>
    </source>
</evidence>
<keyword evidence="1" id="KW-0479">Metal-binding</keyword>
<evidence type="ECO:0000313" key="3">
    <source>
        <dbReference type="EMBL" id="KZO96828.1"/>
    </source>
</evidence>
<dbReference type="InterPro" id="IPR029068">
    <property type="entry name" value="Glyas_Bleomycin-R_OHBP_Dase"/>
</dbReference>
<accession>A0A167MKZ4</accession>
<evidence type="ECO:0000313" key="4">
    <source>
        <dbReference type="Proteomes" id="UP000076738"/>
    </source>
</evidence>
<protein>
    <submittedName>
        <fullName evidence="3">Glyoxalase/Bleomycin resistance protein/Dihydroxybiphenyl dioxygenase</fullName>
    </submittedName>
</protein>
<organism evidence="3 4">
    <name type="scientific">Calocera viscosa (strain TUFC12733)</name>
    <dbReference type="NCBI Taxonomy" id="1330018"/>
    <lineage>
        <taxon>Eukaryota</taxon>
        <taxon>Fungi</taxon>
        <taxon>Dikarya</taxon>
        <taxon>Basidiomycota</taxon>
        <taxon>Agaricomycotina</taxon>
        <taxon>Dacrymycetes</taxon>
        <taxon>Dacrymycetales</taxon>
        <taxon>Dacrymycetaceae</taxon>
        <taxon>Calocera</taxon>
    </lineage>
</organism>
<name>A0A167MKZ4_CALVF</name>
<dbReference type="AlphaFoldDB" id="A0A167MKZ4"/>
<dbReference type="Gene3D" id="3.10.180.10">
    <property type="entry name" value="2,3-Dihydroxybiphenyl 1,2-Dioxygenase, domain 1"/>
    <property type="match status" value="1"/>
</dbReference>
<keyword evidence="3" id="KW-0560">Oxidoreductase</keyword>
<dbReference type="GO" id="GO:0046872">
    <property type="term" value="F:metal ion binding"/>
    <property type="evidence" value="ECO:0007669"/>
    <property type="project" value="UniProtKB-KW"/>
</dbReference>
<feature type="domain" description="VOC" evidence="2">
    <location>
        <begin position="29"/>
        <end position="191"/>
    </location>
</feature>
<dbReference type="PANTHER" id="PTHR10374:SF19">
    <property type="entry name" value="LYASE (GLO1), PUTATIVE (AFU_ORTHOLOGUE AFUA_2G13550)-RELATED"/>
    <property type="match status" value="1"/>
</dbReference>
<dbReference type="PROSITE" id="PS00935">
    <property type="entry name" value="GLYOXALASE_I_2"/>
    <property type="match status" value="1"/>
</dbReference>
<dbReference type="PANTHER" id="PTHR10374">
    <property type="entry name" value="LACTOYLGLUTATHIONE LYASE GLYOXALASE I"/>
    <property type="match status" value="1"/>
</dbReference>
<evidence type="ECO:0000256" key="1">
    <source>
        <dbReference type="ARBA" id="ARBA00022723"/>
    </source>
</evidence>
<dbReference type="EMBL" id="KV417282">
    <property type="protein sequence ID" value="KZO96828.1"/>
    <property type="molecule type" value="Genomic_DNA"/>
</dbReference>
<dbReference type="Pfam" id="PF00903">
    <property type="entry name" value="Glyoxalase"/>
    <property type="match status" value="1"/>
</dbReference>
<sequence>MGKYPEHAAGTHVVEPEWAPQPDETVGWRLNHLMLRIRDPALSLPFYVDGVGLRIVFTFNSGPMTVYYMGFPQHGWGPQETLAKLQMRDGLLELVHVHGTEDEQGFKYNNGNEAPHYGFGHIGLTVPDVPAAIARLEKFGAKVFKPLGVATNETIPVPPGKVEIVDGYKDLYRQIAMIQDPDGYLVELVPQHLEKK</sequence>
<dbReference type="SUPFAM" id="SSF54593">
    <property type="entry name" value="Glyoxalase/Bleomycin resistance protein/Dihydroxybiphenyl dioxygenase"/>
    <property type="match status" value="1"/>
</dbReference>
<dbReference type="STRING" id="1330018.A0A167MKZ4"/>
<dbReference type="GO" id="GO:0004462">
    <property type="term" value="F:lactoylglutathione lyase activity"/>
    <property type="evidence" value="ECO:0007669"/>
    <property type="project" value="InterPro"/>
</dbReference>
<dbReference type="CDD" id="cd07233">
    <property type="entry name" value="GlxI_Zn"/>
    <property type="match status" value="1"/>
</dbReference>
<reference evidence="3 4" key="1">
    <citation type="journal article" date="2016" name="Mol. Biol. Evol.">
        <title>Comparative Genomics of Early-Diverging Mushroom-Forming Fungi Provides Insights into the Origins of Lignocellulose Decay Capabilities.</title>
        <authorList>
            <person name="Nagy L.G."/>
            <person name="Riley R."/>
            <person name="Tritt A."/>
            <person name="Adam C."/>
            <person name="Daum C."/>
            <person name="Floudas D."/>
            <person name="Sun H."/>
            <person name="Yadav J.S."/>
            <person name="Pangilinan J."/>
            <person name="Larsson K.H."/>
            <person name="Matsuura K."/>
            <person name="Barry K."/>
            <person name="Labutti K."/>
            <person name="Kuo R."/>
            <person name="Ohm R.A."/>
            <person name="Bhattacharya S.S."/>
            <person name="Shirouzu T."/>
            <person name="Yoshinaga Y."/>
            <person name="Martin F.M."/>
            <person name="Grigoriev I.V."/>
            <person name="Hibbett D.S."/>
        </authorList>
    </citation>
    <scope>NUCLEOTIDE SEQUENCE [LARGE SCALE GENOMIC DNA]</scope>
    <source>
        <strain evidence="3 4">TUFC12733</strain>
    </source>
</reference>
<dbReference type="OrthoDB" id="16820at2759"/>
<dbReference type="InterPro" id="IPR018146">
    <property type="entry name" value="Glyoxalase_1_CS"/>
</dbReference>